<dbReference type="InterPro" id="IPR036271">
    <property type="entry name" value="Tet_transcr_reg_TetR-rel_C_sf"/>
</dbReference>
<dbReference type="PANTHER" id="PTHR30055:SF234">
    <property type="entry name" value="HTH-TYPE TRANSCRIPTIONAL REGULATOR BETI"/>
    <property type="match status" value="1"/>
</dbReference>
<name>A0A3S0XP17_9MICO</name>
<evidence type="ECO:0000256" key="1">
    <source>
        <dbReference type="ARBA" id="ARBA00023015"/>
    </source>
</evidence>
<dbReference type="InterPro" id="IPR050109">
    <property type="entry name" value="HTH-type_TetR-like_transc_reg"/>
</dbReference>
<evidence type="ECO:0000256" key="2">
    <source>
        <dbReference type="ARBA" id="ARBA00023125"/>
    </source>
</evidence>
<dbReference type="RefSeq" id="WP_127049718.1">
    <property type="nucleotide sequence ID" value="NZ_RZGZ01000002.1"/>
</dbReference>
<dbReference type="OrthoDB" id="3192968at2"/>
<dbReference type="GO" id="GO:0003700">
    <property type="term" value="F:DNA-binding transcription factor activity"/>
    <property type="evidence" value="ECO:0007669"/>
    <property type="project" value="TreeGrafter"/>
</dbReference>
<keyword evidence="1" id="KW-0805">Transcription regulation</keyword>
<evidence type="ECO:0000256" key="4">
    <source>
        <dbReference type="PROSITE-ProRule" id="PRU00335"/>
    </source>
</evidence>
<feature type="DNA-binding region" description="H-T-H motif" evidence="4">
    <location>
        <begin position="30"/>
        <end position="49"/>
    </location>
</feature>
<evidence type="ECO:0000259" key="5">
    <source>
        <dbReference type="PROSITE" id="PS50977"/>
    </source>
</evidence>
<dbReference type="InterPro" id="IPR001647">
    <property type="entry name" value="HTH_TetR"/>
</dbReference>
<dbReference type="SUPFAM" id="SSF46689">
    <property type="entry name" value="Homeodomain-like"/>
    <property type="match status" value="1"/>
</dbReference>
<evidence type="ECO:0000256" key="3">
    <source>
        <dbReference type="ARBA" id="ARBA00023163"/>
    </source>
</evidence>
<sequence length="180" mass="19521">MTEMRKDAARNRERIVDAARDLQSRGEVLALNAVARAADVGVGTVYRHFATVEELEETLVWDRFDALDAILQETAPGQLERALEAHIALLVEDALFEKVTLRSEVVLPQTATARDALIAQLAELMSRAREDGLLRADVDAPTVLHLTCGLAHSIRASGAGIDSALARSLLRVAFDGLRAA</sequence>
<gene>
    <name evidence="6" type="ORF">ELQ94_10180</name>
</gene>
<protein>
    <submittedName>
        <fullName evidence="6">TetR family transcriptional regulator</fullName>
    </submittedName>
</protein>
<evidence type="ECO:0000313" key="6">
    <source>
        <dbReference type="EMBL" id="RUR01811.1"/>
    </source>
</evidence>
<proteinExistence type="predicted"/>
<dbReference type="InterPro" id="IPR049445">
    <property type="entry name" value="TetR_SbtR-like_C"/>
</dbReference>
<evidence type="ECO:0000313" key="7">
    <source>
        <dbReference type="Proteomes" id="UP000274909"/>
    </source>
</evidence>
<keyword evidence="2 4" id="KW-0238">DNA-binding</keyword>
<dbReference type="PANTHER" id="PTHR30055">
    <property type="entry name" value="HTH-TYPE TRANSCRIPTIONAL REGULATOR RUTR"/>
    <property type="match status" value="1"/>
</dbReference>
<dbReference type="Pfam" id="PF21597">
    <property type="entry name" value="TetR_C_43"/>
    <property type="match status" value="1"/>
</dbReference>
<dbReference type="EMBL" id="RZGZ01000002">
    <property type="protein sequence ID" value="RUR01811.1"/>
    <property type="molecule type" value="Genomic_DNA"/>
</dbReference>
<accession>A0A3S0XP17</accession>
<dbReference type="Gene3D" id="1.10.357.10">
    <property type="entry name" value="Tetracycline Repressor, domain 2"/>
    <property type="match status" value="1"/>
</dbReference>
<feature type="domain" description="HTH tetR-type" evidence="5">
    <location>
        <begin position="9"/>
        <end position="67"/>
    </location>
</feature>
<dbReference type="Proteomes" id="UP000274909">
    <property type="component" value="Unassembled WGS sequence"/>
</dbReference>
<dbReference type="AlphaFoldDB" id="A0A3S0XP17"/>
<dbReference type="GO" id="GO:0000976">
    <property type="term" value="F:transcription cis-regulatory region binding"/>
    <property type="evidence" value="ECO:0007669"/>
    <property type="project" value="TreeGrafter"/>
</dbReference>
<dbReference type="InterPro" id="IPR009057">
    <property type="entry name" value="Homeodomain-like_sf"/>
</dbReference>
<reference evidence="6 7" key="1">
    <citation type="submission" date="2018-12" db="EMBL/GenBank/DDBJ databases">
        <authorList>
            <person name="Li F."/>
        </authorList>
    </citation>
    <scope>NUCLEOTIDE SEQUENCE [LARGE SCALE GENOMIC DNA]</scope>
    <source>
        <strain evidence="6 7">EGI 6500705</strain>
    </source>
</reference>
<dbReference type="SUPFAM" id="SSF48498">
    <property type="entry name" value="Tetracyclin repressor-like, C-terminal domain"/>
    <property type="match status" value="1"/>
</dbReference>
<comment type="caution">
    <text evidence="6">The sequence shown here is derived from an EMBL/GenBank/DDBJ whole genome shotgun (WGS) entry which is preliminary data.</text>
</comment>
<keyword evidence="3" id="KW-0804">Transcription</keyword>
<organism evidence="6 7">
    <name type="scientific">Labedella endophytica</name>
    <dbReference type="NCBI Taxonomy" id="1523160"/>
    <lineage>
        <taxon>Bacteria</taxon>
        <taxon>Bacillati</taxon>
        <taxon>Actinomycetota</taxon>
        <taxon>Actinomycetes</taxon>
        <taxon>Micrococcales</taxon>
        <taxon>Microbacteriaceae</taxon>
        <taxon>Labedella</taxon>
    </lineage>
</organism>
<dbReference type="PROSITE" id="PS50977">
    <property type="entry name" value="HTH_TETR_2"/>
    <property type="match status" value="1"/>
</dbReference>
<keyword evidence="7" id="KW-1185">Reference proteome</keyword>